<evidence type="ECO:0000256" key="2">
    <source>
        <dbReference type="ARBA" id="ARBA00012720"/>
    </source>
</evidence>
<evidence type="ECO:0000256" key="5">
    <source>
        <dbReference type="ARBA" id="ARBA00023125"/>
    </source>
</evidence>
<organism evidence="11 12">
    <name type="scientific">Funneliformis geosporum</name>
    <dbReference type="NCBI Taxonomy" id="1117311"/>
    <lineage>
        <taxon>Eukaryota</taxon>
        <taxon>Fungi</taxon>
        <taxon>Fungi incertae sedis</taxon>
        <taxon>Mucoromycota</taxon>
        <taxon>Glomeromycotina</taxon>
        <taxon>Glomeromycetes</taxon>
        <taxon>Glomerales</taxon>
        <taxon>Glomeraceae</taxon>
        <taxon>Funneliformis</taxon>
    </lineage>
</organism>
<evidence type="ECO:0000313" key="11">
    <source>
        <dbReference type="EMBL" id="CAI2183296.1"/>
    </source>
</evidence>
<evidence type="ECO:0000256" key="9">
    <source>
        <dbReference type="ARBA" id="ARBA00023295"/>
    </source>
</evidence>
<evidence type="ECO:0000313" key="12">
    <source>
        <dbReference type="Proteomes" id="UP001153678"/>
    </source>
</evidence>
<dbReference type="CDD" id="cd08966">
    <property type="entry name" value="EcFpg-like_N"/>
    <property type="match status" value="1"/>
</dbReference>
<dbReference type="InterPro" id="IPR012319">
    <property type="entry name" value="FPG_cat"/>
</dbReference>
<dbReference type="GO" id="GO:0003684">
    <property type="term" value="F:damaged DNA binding"/>
    <property type="evidence" value="ECO:0007669"/>
    <property type="project" value="InterPro"/>
</dbReference>
<dbReference type="SUPFAM" id="SSF56300">
    <property type="entry name" value="Metallo-dependent phosphatases"/>
    <property type="match status" value="1"/>
</dbReference>
<dbReference type="Gene3D" id="3.60.21.10">
    <property type="match status" value="2"/>
</dbReference>
<keyword evidence="5" id="KW-0238">DNA-binding</keyword>
<keyword evidence="7" id="KW-0456">Lyase</keyword>
<keyword evidence="8" id="KW-0511">Multifunctional enzyme</keyword>
<dbReference type="InterPro" id="IPR015886">
    <property type="entry name" value="H2TH_FPG"/>
</dbReference>
<feature type="domain" description="Formamidopyrimidine-DNA glycosylase catalytic" evidence="10">
    <location>
        <begin position="2"/>
        <end position="100"/>
    </location>
</feature>
<dbReference type="AlphaFoldDB" id="A0A9W4SVV1"/>
<dbReference type="EMBL" id="CAMKVN010002988">
    <property type="protein sequence ID" value="CAI2183296.1"/>
    <property type="molecule type" value="Genomic_DNA"/>
</dbReference>
<dbReference type="GO" id="GO:0008270">
    <property type="term" value="F:zinc ion binding"/>
    <property type="evidence" value="ECO:0007669"/>
    <property type="project" value="InterPro"/>
</dbReference>
<dbReference type="SUPFAM" id="SSF46946">
    <property type="entry name" value="S13-like H2TH domain"/>
    <property type="match status" value="1"/>
</dbReference>
<dbReference type="PANTHER" id="PTHR36303:SF1">
    <property type="entry name" value="2',3'-CYCLIC-NUCLEOTIDE 2'-PHOSPHODIESTERASE"/>
    <property type="match status" value="1"/>
</dbReference>
<evidence type="ECO:0000256" key="3">
    <source>
        <dbReference type="ARBA" id="ARBA00022763"/>
    </source>
</evidence>
<evidence type="ECO:0000256" key="7">
    <source>
        <dbReference type="ARBA" id="ARBA00023239"/>
    </source>
</evidence>
<evidence type="ECO:0000256" key="6">
    <source>
        <dbReference type="ARBA" id="ARBA00023204"/>
    </source>
</evidence>
<dbReference type="SUPFAM" id="SSF81624">
    <property type="entry name" value="N-terminal domain of MutM-like DNA repair proteins"/>
    <property type="match status" value="1"/>
</dbReference>
<dbReference type="OrthoDB" id="444592at2759"/>
<accession>A0A9W4SVV1</accession>
<dbReference type="EC" id="4.2.99.18" evidence="2"/>
<dbReference type="PROSITE" id="PS51068">
    <property type="entry name" value="FPG_CAT"/>
    <property type="match status" value="1"/>
</dbReference>
<name>A0A9W4SVV1_9GLOM</name>
<dbReference type="SUPFAM" id="SSF57716">
    <property type="entry name" value="Glucocorticoid receptor-like (DNA-binding domain)"/>
    <property type="match status" value="1"/>
</dbReference>
<dbReference type="GO" id="GO:0019104">
    <property type="term" value="F:DNA N-glycosylase activity"/>
    <property type="evidence" value="ECO:0007669"/>
    <property type="project" value="InterPro"/>
</dbReference>
<dbReference type="InterPro" id="IPR010979">
    <property type="entry name" value="Ribosomal_uS13-like_H2TH"/>
</dbReference>
<dbReference type="Pfam" id="PF06831">
    <property type="entry name" value="H2TH"/>
    <property type="match status" value="1"/>
</dbReference>
<comment type="similarity">
    <text evidence="1">Belongs to the FPG family.</text>
</comment>
<dbReference type="SMART" id="SM01232">
    <property type="entry name" value="H2TH"/>
    <property type="match status" value="1"/>
</dbReference>
<dbReference type="GO" id="GO:0006284">
    <property type="term" value="P:base-excision repair"/>
    <property type="evidence" value="ECO:0007669"/>
    <property type="project" value="InterPro"/>
</dbReference>
<reference evidence="11" key="1">
    <citation type="submission" date="2022-08" db="EMBL/GenBank/DDBJ databases">
        <authorList>
            <person name="Kallberg Y."/>
            <person name="Tangrot J."/>
            <person name="Rosling A."/>
        </authorList>
    </citation>
    <scope>NUCLEOTIDE SEQUENCE</scope>
    <source>
        <strain evidence="11">Wild A</strain>
    </source>
</reference>
<evidence type="ECO:0000259" key="10">
    <source>
        <dbReference type="PROSITE" id="PS51068"/>
    </source>
</evidence>
<evidence type="ECO:0000256" key="1">
    <source>
        <dbReference type="ARBA" id="ARBA00009409"/>
    </source>
</evidence>
<dbReference type="Pfam" id="PF13277">
    <property type="entry name" value="YmdB"/>
    <property type="match status" value="2"/>
</dbReference>
<dbReference type="Gene3D" id="3.20.190.10">
    <property type="entry name" value="MutM-like, N-terminal"/>
    <property type="match status" value="2"/>
</dbReference>
<protein>
    <recommendedName>
        <fullName evidence="2">DNA-(apurinic or apyrimidinic site) lyase</fullName>
        <ecNumber evidence="2">4.2.99.18</ecNumber>
    </recommendedName>
</protein>
<dbReference type="Proteomes" id="UP001153678">
    <property type="component" value="Unassembled WGS sequence"/>
</dbReference>
<dbReference type="InterPro" id="IPR005235">
    <property type="entry name" value="YmdB-like"/>
</dbReference>
<keyword evidence="6" id="KW-0234">DNA repair</keyword>
<dbReference type="Gene3D" id="1.10.8.50">
    <property type="match status" value="1"/>
</dbReference>
<dbReference type="PANTHER" id="PTHR36303">
    <property type="entry name" value="2',3'-CYCLIC-NUCLEOTIDE 2'-PHOSPHODIESTERASE"/>
    <property type="match status" value="1"/>
</dbReference>
<evidence type="ECO:0000256" key="8">
    <source>
        <dbReference type="ARBA" id="ARBA00023268"/>
    </source>
</evidence>
<proteinExistence type="inferred from homology"/>
<dbReference type="Pfam" id="PF01149">
    <property type="entry name" value="Fapy_DNA_glyco"/>
    <property type="match status" value="1"/>
</dbReference>
<keyword evidence="3" id="KW-0227">DNA damage</keyword>
<dbReference type="InterPro" id="IPR035937">
    <property type="entry name" value="FPG_N"/>
</dbReference>
<keyword evidence="4" id="KW-0378">Hydrolase</keyword>
<dbReference type="SMART" id="SM00898">
    <property type="entry name" value="Fapy_DNA_glyco"/>
    <property type="match status" value="1"/>
</dbReference>
<keyword evidence="9" id="KW-0326">Glycosidase</keyword>
<comment type="caution">
    <text evidence="11">The sequence shown here is derived from an EMBL/GenBank/DDBJ whole genome shotgun (WGS) entry which is preliminary data.</text>
</comment>
<gene>
    <name evidence="11" type="ORF">FWILDA_LOCUS11009</name>
</gene>
<sequence>MPELPEVETVRQILIKTGIIDQTIQKVEVGNSKLIKETTEKEFIDLLLGQTIHKLERKGMTGKYFVEENLLTPEQKGSISLIFHLGNGKKIIYCDARRFGNFRLQNLSDYQQLKPYKNIGIDLLNEPVNINYLFTCYQKRKVPIKIALLEQDIISGIGNIYASEILFVTHIHPLRKTHELTYLEVEKIISAAQLILKEALKLGGTSAFDFINPLAQKGDYQTKLKVYARAKKPCYVCNTLIENKEINSRTNVENATHGKGISKKHYKELKFTEEKKILIDVMTSGNHIFAIEETKKHINEVPDLLRPLNFNPYHPGPGTILTKVKDFHAETTAEKIALALYFDGKISALWGTHTHVQTADERILLKGTAFITDLGMTGPSEGVIGAKPEAIFRRAKYGFPAKIEPHEDEKGEGQFNGVIFEFDDNSNKVISIKRVNEKTSFRKGYQGKILRVEGVENAKKCLQALQNCTITAFGGRFRGVSYDKNAKSIIKQAKRSLKAAIKRQVKGENINIRESAITPPSYYN</sequence>
<evidence type="ECO:0000256" key="4">
    <source>
        <dbReference type="ARBA" id="ARBA00022801"/>
    </source>
</evidence>
<dbReference type="InterPro" id="IPR029052">
    <property type="entry name" value="Metallo-depent_PP-like"/>
</dbReference>
<keyword evidence="12" id="KW-1185">Reference proteome</keyword>
<dbReference type="GO" id="GO:0004113">
    <property type="term" value="F:2',3'-cyclic-nucleotide 3'-phosphodiesterase activity"/>
    <property type="evidence" value="ECO:0007669"/>
    <property type="project" value="TreeGrafter"/>
</dbReference>
<dbReference type="GO" id="GO:0140078">
    <property type="term" value="F:class I DNA-(apurinic or apyrimidinic site) endonuclease activity"/>
    <property type="evidence" value="ECO:0007669"/>
    <property type="project" value="UniProtKB-EC"/>
</dbReference>